<gene>
    <name evidence="6" type="ORF">FHY64_18745</name>
</gene>
<dbReference type="Gene3D" id="1.20.120.530">
    <property type="entry name" value="GntR ligand-binding domain-like"/>
    <property type="match status" value="1"/>
</dbReference>
<dbReference type="InterPro" id="IPR008920">
    <property type="entry name" value="TF_FadR/GntR_C"/>
</dbReference>
<dbReference type="GO" id="GO:0003677">
    <property type="term" value="F:DNA binding"/>
    <property type="evidence" value="ECO:0007669"/>
    <property type="project" value="UniProtKB-KW"/>
</dbReference>
<evidence type="ECO:0000259" key="5">
    <source>
        <dbReference type="PROSITE" id="PS50949"/>
    </source>
</evidence>
<dbReference type="PANTHER" id="PTHR43537:SF49">
    <property type="entry name" value="TRANSCRIPTIONAL REGULATORY PROTEIN"/>
    <property type="match status" value="1"/>
</dbReference>
<name>A0A5C5G7U5_9RHOB</name>
<dbReference type="SUPFAM" id="SSF48008">
    <property type="entry name" value="GntR ligand-binding domain-like"/>
    <property type="match status" value="1"/>
</dbReference>
<dbReference type="RefSeq" id="WP_140197415.1">
    <property type="nucleotide sequence ID" value="NZ_VFFF01000004.1"/>
</dbReference>
<dbReference type="InterPro" id="IPR011711">
    <property type="entry name" value="GntR_C"/>
</dbReference>
<evidence type="ECO:0000256" key="4">
    <source>
        <dbReference type="SAM" id="MobiDB-lite"/>
    </source>
</evidence>
<feature type="domain" description="HTH gntR-type" evidence="5">
    <location>
        <begin position="11"/>
        <end position="78"/>
    </location>
</feature>
<dbReference type="InterPro" id="IPR036390">
    <property type="entry name" value="WH_DNA-bd_sf"/>
</dbReference>
<dbReference type="InterPro" id="IPR000524">
    <property type="entry name" value="Tscrpt_reg_HTH_GntR"/>
</dbReference>
<dbReference type="GO" id="GO:0003700">
    <property type="term" value="F:DNA-binding transcription factor activity"/>
    <property type="evidence" value="ECO:0007669"/>
    <property type="project" value="InterPro"/>
</dbReference>
<dbReference type="InterPro" id="IPR036388">
    <property type="entry name" value="WH-like_DNA-bd_sf"/>
</dbReference>
<dbReference type="Proteomes" id="UP000314011">
    <property type="component" value="Unassembled WGS sequence"/>
</dbReference>
<sequence>MKDGKMAKDLGNEEEAVARAIEHDIIFGRLGPGERLREETISREKDASRHHVRQALMILERSGIVSRERNKGAHVRAYSADEVRQLYDVREMLTRQAALKIDLPASATDIAEMQALQARYEAAIESNTLPEIHATNDAFHVGFFSLCRNPYLVNMLKRAMDMTYVIRAANMGNPDQLASARAEHRAMIALLAGTDSWALSELCVQHLRPSKSHYLKRLEAEESESRTSRRPARQAQET</sequence>
<keyword evidence="7" id="KW-1185">Reference proteome</keyword>
<dbReference type="Pfam" id="PF00392">
    <property type="entry name" value="GntR"/>
    <property type="match status" value="1"/>
</dbReference>
<feature type="region of interest" description="Disordered" evidence="4">
    <location>
        <begin position="218"/>
        <end position="238"/>
    </location>
</feature>
<proteinExistence type="predicted"/>
<evidence type="ECO:0000256" key="2">
    <source>
        <dbReference type="ARBA" id="ARBA00023125"/>
    </source>
</evidence>
<dbReference type="PANTHER" id="PTHR43537">
    <property type="entry name" value="TRANSCRIPTIONAL REGULATOR, GNTR FAMILY"/>
    <property type="match status" value="1"/>
</dbReference>
<dbReference type="SUPFAM" id="SSF46785">
    <property type="entry name" value="Winged helix' DNA-binding domain"/>
    <property type="match status" value="1"/>
</dbReference>
<evidence type="ECO:0000256" key="1">
    <source>
        <dbReference type="ARBA" id="ARBA00023015"/>
    </source>
</evidence>
<dbReference type="AlphaFoldDB" id="A0A5C5G7U5"/>
<feature type="compositionally biased region" description="Basic and acidic residues" evidence="4">
    <location>
        <begin position="218"/>
        <end position="227"/>
    </location>
</feature>
<evidence type="ECO:0000256" key="3">
    <source>
        <dbReference type="ARBA" id="ARBA00023163"/>
    </source>
</evidence>
<dbReference type="SMART" id="SM00895">
    <property type="entry name" value="FCD"/>
    <property type="match status" value="1"/>
</dbReference>
<accession>A0A5C5G7U5</accession>
<dbReference type="OrthoDB" id="8638122at2"/>
<evidence type="ECO:0000313" key="7">
    <source>
        <dbReference type="Proteomes" id="UP000314011"/>
    </source>
</evidence>
<organism evidence="6 7">
    <name type="scientific">Pelagovum pacificum</name>
    <dbReference type="NCBI Taxonomy" id="2588711"/>
    <lineage>
        <taxon>Bacteria</taxon>
        <taxon>Pseudomonadati</taxon>
        <taxon>Pseudomonadota</taxon>
        <taxon>Alphaproteobacteria</taxon>
        <taxon>Rhodobacterales</taxon>
        <taxon>Paracoccaceae</taxon>
        <taxon>Pelagovum</taxon>
    </lineage>
</organism>
<keyword evidence="2" id="KW-0238">DNA-binding</keyword>
<evidence type="ECO:0000313" key="6">
    <source>
        <dbReference type="EMBL" id="TNY30621.1"/>
    </source>
</evidence>
<keyword evidence="3" id="KW-0804">Transcription</keyword>
<dbReference type="Gene3D" id="1.10.10.10">
    <property type="entry name" value="Winged helix-like DNA-binding domain superfamily/Winged helix DNA-binding domain"/>
    <property type="match status" value="1"/>
</dbReference>
<dbReference type="SMART" id="SM00345">
    <property type="entry name" value="HTH_GNTR"/>
    <property type="match status" value="1"/>
</dbReference>
<comment type="caution">
    <text evidence="6">The sequence shown here is derived from an EMBL/GenBank/DDBJ whole genome shotgun (WGS) entry which is preliminary data.</text>
</comment>
<dbReference type="PROSITE" id="PS50949">
    <property type="entry name" value="HTH_GNTR"/>
    <property type="match status" value="1"/>
</dbReference>
<keyword evidence="1" id="KW-0805">Transcription regulation</keyword>
<protein>
    <submittedName>
        <fullName evidence="6">GntR family transcriptional regulator</fullName>
    </submittedName>
</protein>
<dbReference type="Pfam" id="PF07729">
    <property type="entry name" value="FCD"/>
    <property type="match status" value="1"/>
</dbReference>
<reference evidence="6 7" key="1">
    <citation type="submission" date="2019-06" db="EMBL/GenBank/DDBJ databases">
        <title>Genome of new Rhodobacteraceae sp. SM1903.</title>
        <authorList>
            <person name="Ren X."/>
        </authorList>
    </citation>
    <scope>NUCLEOTIDE SEQUENCE [LARGE SCALE GENOMIC DNA]</scope>
    <source>
        <strain evidence="6 7">SM1903</strain>
    </source>
</reference>
<dbReference type="EMBL" id="VFFF01000004">
    <property type="protein sequence ID" value="TNY30621.1"/>
    <property type="molecule type" value="Genomic_DNA"/>
</dbReference>